<keyword evidence="4 5" id="KW-0904">Protein phosphatase</keyword>
<sequence length="1262" mass="139489">MFSPITALLNERHPLAIIVLIPVVILVLRLILRWISFLQHIILHRGNVLSPGLFMPRRVEGAVHGYGVVELKGRRPYMEDRHMVVPRLNGNPNLTLYGVFDGHGGDAAAEFCAKYLGAMLSEAPVDISVKPQQALTHAFKAIDNKFLEYAHVKKMDDGTTAIAALANGDSVVVANTGDSRAVLVQGSGRVLPLSKDHKPDRNDERDRIAKLGGSVVHWGVWRVEGILAVSRAIGDRLLKEYVIPDPEFKEWVCGPDDMYIVLATDGLWDVIDNDSVARLILNCRDAQDGAEILTQEAFKQGSMDNVTVLVIDQAGVEVELFEAEAADGRQHDPRSENAKTREKKKKTKALMNDSHEEESSYERADGQSFKGSVSTENEEKMHAQDQLLHEEETTQRRRSNNSENEQLLAEESDDQEYLWSQSEEEGGGEEEEEEEELHDDENEDFKHNVGAEFQGEYKRHKRPDEDDANDESPPHVGIVALLPEGIHLPRTAYDAAWSRLMDKVAARSAEETMLTQLQHRSEDLEFSLETFRADYPKDTMKEAPRPRDPSQAAHQVKGSGKVAQKPQKSRPKPTPSAEIGLGGYLTSALVKKKQKRQTAGRPTEHETTGQRKPQAKTTSTGSKMLRANPNALDSTVRSMVRSGKSRAPGTKKRKKLSTLKKQLLRDRALRWKLLCPGISPIPLQVHPAMYDYVRVHLASHAALPSSSLTADATVAMGDDDGSEVSSDPEEWVLMDARDAADSDDEVNTGDVENSETVSENSEGDLGAEGDFVTTEVDQSHLSHEEEDLDSSKRDGIHSNDQTLQSGLHETDADADVSADVDADNILDADADDDAEAFVDEERVGNTLDTSKSKGLDGNDSGDNDDQGKREDAVGGNDGTLAAKFVAEFATADSWDAKRVSPMFFGCPLVPLSLVQSSKDSNLCTEQVVPAALPETSRRDRRYGLQTKLRPQALARSYVDQALSPALDEVVTRMLSRLMALQERLRLKDQVKSQMRRRLVFGLREVMRGIRSRRCVCIVVAYNIEQGRGEELKGIDHTVREMIDRCTPTEDEIEMGKDGIPVVFALTKTRLGKALNKRTQLQRVPVGLRKMKKKRKEASHLTDEEPIVPEPCDIVQISRMVPASLAEDAQRRSAEAKKALAAGGTNRGGGRRTAGTAPSKPRSDTSTPSPNDVTTAASTLEPTAPGTSEPVKWNVDAPEFIPTTSMDTFDASDAGAMRNQEQLQQLDPRQQQQQQQQQQQLMMMMMMMGGQIHPGGNPSQGYW</sequence>
<evidence type="ECO:0000256" key="3">
    <source>
        <dbReference type="ARBA" id="ARBA00022801"/>
    </source>
</evidence>
<proteinExistence type="inferred from homology"/>
<dbReference type="PANTHER" id="PTHR47992">
    <property type="entry name" value="PROTEIN PHOSPHATASE"/>
    <property type="match status" value="1"/>
</dbReference>
<dbReference type="InterPro" id="IPR001932">
    <property type="entry name" value="PPM-type_phosphatase-like_dom"/>
</dbReference>
<evidence type="ECO:0000256" key="6">
    <source>
        <dbReference type="SAM" id="MobiDB-lite"/>
    </source>
</evidence>
<dbReference type="SMART" id="SM00332">
    <property type="entry name" value="PP2Cc"/>
    <property type="match status" value="1"/>
</dbReference>
<feature type="transmembrane region" description="Helical" evidence="7">
    <location>
        <begin position="15"/>
        <end position="35"/>
    </location>
</feature>
<feature type="compositionally biased region" description="Basic and acidic residues" evidence="6">
    <location>
        <begin position="353"/>
        <end position="365"/>
    </location>
</feature>
<feature type="domain" description="PPM-type phosphatase" evidence="8">
    <location>
        <begin position="65"/>
        <end position="313"/>
    </location>
</feature>
<keyword evidence="10" id="KW-1185">Reference proteome</keyword>
<dbReference type="AlphaFoldDB" id="A0A2R5GMV7"/>
<feature type="compositionally biased region" description="Basic and acidic residues" evidence="6">
    <location>
        <begin position="777"/>
        <end position="797"/>
    </location>
</feature>
<comment type="subcellular location">
    <subcellularLocation>
        <location evidence="1">Membrane</location>
        <topology evidence="1">Peripheral membrane protein</topology>
    </subcellularLocation>
</comment>
<feature type="region of interest" description="Disordered" evidence="6">
    <location>
        <begin position="1125"/>
        <end position="1210"/>
    </location>
</feature>
<feature type="compositionally biased region" description="Basic residues" evidence="6">
    <location>
        <begin position="649"/>
        <end position="658"/>
    </location>
</feature>
<dbReference type="InterPro" id="IPR015655">
    <property type="entry name" value="PP2C"/>
</dbReference>
<protein>
    <submittedName>
        <fullName evidence="9">Protein phosphatase, putative</fullName>
    </submittedName>
</protein>
<dbReference type="CDD" id="cd00143">
    <property type="entry name" value="PP2Cc"/>
    <property type="match status" value="1"/>
</dbReference>
<evidence type="ECO:0000256" key="4">
    <source>
        <dbReference type="ARBA" id="ARBA00022912"/>
    </source>
</evidence>
<dbReference type="Proteomes" id="UP000241890">
    <property type="component" value="Unassembled WGS sequence"/>
</dbReference>
<keyword evidence="2" id="KW-0479">Metal-binding</keyword>
<feature type="region of interest" description="Disordered" evidence="6">
    <location>
        <begin position="831"/>
        <end position="876"/>
    </location>
</feature>
<evidence type="ECO:0000259" key="8">
    <source>
        <dbReference type="PROSITE" id="PS51746"/>
    </source>
</evidence>
<comment type="caution">
    <text evidence="9">The sequence shown here is derived from an EMBL/GenBank/DDBJ whole genome shotgun (WGS) entry which is preliminary data.</text>
</comment>
<name>A0A2R5GMV7_9STRA</name>
<dbReference type="Pfam" id="PF00481">
    <property type="entry name" value="PP2C"/>
    <property type="match status" value="1"/>
</dbReference>
<feature type="compositionally biased region" description="Acidic residues" evidence="6">
    <location>
        <begin position="408"/>
        <end position="443"/>
    </location>
</feature>
<feature type="compositionally biased region" description="Basic and acidic residues" evidence="6">
    <location>
        <begin position="1127"/>
        <end position="1137"/>
    </location>
</feature>
<dbReference type="InParanoid" id="A0A2R5GMV7"/>
<evidence type="ECO:0000256" key="5">
    <source>
        <dbReference type="RuleBase" id="RU003465"/>
    </source>
</evidence>
<reference evidence="9 10" key="1">
    <citation type="submission" date="2017-12" db="EMBL/GenBank/DDBJ databases">
        <title>Sequencing, de novo assembly and annotation of complete genome of a new Thraustochytrid species, strain FCC1311.</title>
        <authorList>
            <person name="Sedici K."/>
            <person name="Godart F."/>
            <person name="Aiese Cigliano R."/>
            <person name="Sanseverino W."/>
            <person name="Barakat M."/>
            <person name="Ortet P."/>
            <person name="Marechal E."/>
            <person name="Cagnac O."/>
            <person name="Amato A."/>
        </authorList>
    </citation>
    <scope>NUCLEOTIDE SEQUENCE [LARGE SCALE GENOMIC DNA]</scope>
</reference>
<feature type="region of interest" description="Disordered" evidence="6">
    <location>
        <begin position="738"/>
        <end position="801"/>
    </location>
</feature>
<dbReference type="SUPFAM" id="SSF55315">
    <property type="entry name" value="L30e-like"/>
    <property type="match status" value="1"/>
</dbReference>
<dbReference type="Gene3D" id="3.60.40.10">
    <property type="entry name" value="PPM-type phosphatase domain"/>
    <property type="match status" value="1"/>
</dbReference>
<dbReference type="GO" id="GO:0046872">
    <property type="term" value="F:metal ion binding"/>
    <property type="evidence" value="ECO:0007669"/>
    <property type="project" value="UniProtKB-KW"/>
</dbReference>
<feature type="region of interest" description="Disordered" evidence="6">
    <location>
        <begin position="324"/>
        <end position="477"/>
    </location>
</feature>
<comment type="similarity">
    <text evidence="5">Belongs to the PP2C family.</text>
</comment>
<dbReference type="SMART" id="SM00331">
    <property type="entry name" value="PP2C_SIG"/>
    <property type="match status" value="1"/>
</dbReference>
<dbReference type="InterPro" id="IPR000222">
    <property type="entry name" value="PP2C_BS"/>
</dbReference>
<dbReference type="InterPro" id="IPR029064">
    <property type="entry name" value="Ribosomal_eL30-like_sf"/>
</dbReference>
<dbReference type="OrthoDB" id="10264738at2759"/>
<evidence type="ECO:0000256" key="1">
    <source>
        <dbReference type="ARBA" id="ARBA00004170"/>
    </source>
</evidence>
<feature type="compositionally biased region" description="Basic and acidic residues" evidence="6">
    <location>
        <begin position="377"/>
        <end position="395"/>
    </location>
</feature>
<feature type="compositionally biased region" description="Basic and acidic residues" evidence="6">
    <location>
        <begin position="535"/>
        <end position="548"/>
    </location>
</feature>
<dbReference type="PROSITE" id="PS51746">
    <property type="entry name" value="PPM_2"/>
    <property type="match status" value="1"/>
</dbReference>
<keyword evidence="7" id="KW-0472">Membrane</keyword>
<dbReference type="Gene3D" id="3.30.1330.30">
    <property type="match status" value="1"/>
</dbReference>
<gene>
    <name evidence="9" type="ORF">FCC1311_061832</name>
</gene>
<feature type="compositionally biased region" description="Basic and acidic residues" evidence="6">
    <location>
        <begin position="326"/>
        <end position="340"/>
    </location>
</feature>
<feature type="compositionally biased region" description="Polar residues" evidence="6">
    <location>
        <begin position="1163"/>
        <end position="1180"/>
    </location>
</feature>
<dbReference type="GO" id="GO:0004722">
    <property type="term" value="F:protein serine/threonine phosphatase activity"/>
    <property type="evidence" value="ECO:0007669"/>
    <property type="project" value="InterPro"/>
</dbReference>
<evidence type="ECO:0000313" key="9">
    <source>
        <dbReference type="EMBL" id="GBG29963.1"/>
    </source>
</evidence>
<feature type="region of interest" description="Disordered" evidence="6">
    <location>
        <begin position="535"/>
        <end position="658"/>
    </location>
</feature>
<evidence type="ECO:0000256" key="2">
    <source>
        <dbReference type="ARBA" id="ARBA00022723"/>
    </source>
</evidence>
<dbReference type="PROSITE" id="PS01032">
    <property type="entry name" value="PPM_1"/>
    <property type="match status" value="1"/>
</dbReference>
<evidence type="ECO:0000313" key="10">
    <source>
        <dbReference type="Proteomes" id="UP000241890"/>
    </source>
</evidence>
<dbReference type="GO" id="GO:0016020">
    <property type="term" value="C:membrane"/>
    <property type="evidence" value="ECO:0007669"/>
    <property type="project" value="UniProtKB-SubCell"/>
</dbReference>
<keyword evidence="3 5" id="KW-0378">Hydrolase</keyword>
<evidence type="ECO:0000256" key="7">
    <source>
        <dbReference type="SAM" id="Phobius"/>
    </source>
</evidence>
<dbReference type="SUPFAM" id="SSF81606">
    <property type="entry name" value="PP2C-like"/>
    <property type="match status" value="1"/>
</dbReference>
<organism evidence="9 10">
    <name type="scientific">Hondaea fermentalgiana</name>
    <dbReference type="NCBI Taxonomy" id="2315210"/>
    <lineage>
        <taxon>Eukaryota</taxon>
        <taxon>Sar</taxon>
        <taxon>Stramenopiles</taxon>
        <taxon>Bigyra</taxon>
        <taxon>Labyrinthulomycetes</taxon>
        <taxon>Thraustochytrida</taxon>
        <taxon>Thraustochytriidae</taxon>
        <taxon>Hondaea</taxon>
    </lineage>
</organism>
<keyword evidence="7" id="KW-0812">Transmembrane</keyword>
<dbReference type="EMBL" id="BEYU01000068">
    <property type="protein sequence ID" value="GBG29963.1"/>
    <property type="molecule type" value="Genomic_DNA"/>
</dbReference>
<accession>A0A2R5GMV7</accession>
<dbReference type="InterPro" id="IPR036457">
    <property type="entry name" value="PPM-type-like_dom_sf"/>
</dbReference>
<keyword evidence="7" id="KW-1133">Transmembrane helix</keyword>